<reference evidence="3" key="1">
    <citation type="journal article" date="2013" name="PLoS Genet.">
        <title>The genome of Spraguea lophii and the basis of host-microsporidian interactions.</title>
        <authorList>
            <person name="Campbell S.E."/>
            <person name="Williams T.A."/>
            <person name="Yousuf A."/>
            <person name="Soanes D.M."/>
            <person name="Paszkiewicz K.H."/>
            <person name="Williams B.A.P."/>
        </authorList>
    </citation>
    <scope>NUCLEOTIDE SEQUENCE [LARGE SCALE GENOMIC DNA]</scope>
    <source>
        <strain evidence="3">42_110</strain>
    </source>
</reference>
<feature type="transmembrane region" description="Helical" evidence="1">
    <location>
        <begin position="73"/>
        <end position="95"/>
    </location>
</feature>
<comment type="caution">
    <text evidence="2">The sequence shown here is derived from an EMBL/GenBank/DDBJ whole genome shotgun (WGS) entry which is preliminary data.</text>
</comment>
<feature type="transmembrane region" description="Helical" evidence="1">
    <location>
        <begin position="140"/>
        <end position="168"/>
    </location>
</feature>
<sequence length="218" mass="25697">MLTKDQCRKIWYHGNIAFIGLYSIFITTIFIRLPYIKNIPLFICNFPLVLSYLATLVDYYPSNISGITKDGNFYAALLIYSLSTSYRIFMLPFYLFSIVNLSSYICSNRKEYENSNYFIISSIILDNKKQMLLLAYTLEIILPVLLILKGLCFLGLEWMAFSLVIALLKYEMKNSYMKKAVRNIFYTLEKLLYYVPSLKNRFFMLKSLVQEKIKYKLD</sequence>
<gene>
    <name evidence="2" type="ORF">SLOPH_919</name>
</gene>
<keyword evidence="1" id="KW-0812">Transmembrane</keyword>
<dbReference type="InParanoid" id="S7XSY9"/>
<dbReference type="EMBL" id="ATCN01000430">
    <property type="protein sequence ID" value="EPR79038.1"/>
    <property type="molecule type" value="Genomic_DNA"/>
</dbReference>
<keyword evidence="1" id="KW-0472">Membrane</keyword>
<protein>
    <submittedName>
        <fullName evidence="2">Uncharacterized protein</fullName>
    </submittedName>
</protein>
<dbReference type="OMA" id="RMKSAVY"/>
<feature type="transmembrane region" description="Helical" evidence="1">
    <location>
        <begin position="39"/>
        <end position="61"/>
    </location>
</feature>
<dbReference type="HOGENOM" id="CLU_1267621_0_0_1"/>
<feature type="transmembrane region" description="Helical" evidence="1">
    <location>
        <begin position="12"/>
        <end position="33"/>
    </location>
</feature>
<keyword evidence="1" id="KW-1133">Transmembrane helix</keyword>
<proteinExistence type="predicted"/>
<organism evidence="2 3">
    <name type="scientific">Spraguea lophii (strain 42_110)</name>
    <name type="common">Microsporidian parasite</name>
    <dbReference type="NCBI Taxonomy" id="1358809"/>
    <lineage>
        <taxon>Eukaryota</taxon>
        <taxon>Fungi</taxon>
        <taxon>Fungi incertae sedis</taxon>
        <taxon>Microsporidia</taxon>
        <taxon>Spragueidae</taxon>
        <taxon>Spraguea</taxon>
    </lineage>
</organism>
<evidence type="ECO:0000313" key="3">
    <source>
        <dbReference type="Proteomes" id="UP000014978"/>
    </source>
</evidence>
<keyword evidence="3" id="KW-1185">Reference proteome</keyword>
<evidence type="ECO:0000256" key="1">
    <source>
        <dbReference type="SAM" id="Phobius"/>
    </source>
</evidence>
<name>S7XSY9_SPRLO</name>
<dbReference type="OrthoDB" id="10340375at2759"/>
<accession>S7XSY9</accession>
<dbReference type="Proteomes" id="UP000014978">
    <property type="component" value="Unassembled WGS sequence"/>
</dbReference>
<dbReference type="AlphaFoldDB" id="S7XSY9"/>
<dbReference type="VEuPathDB" id="MicrosporidiaDB:SLOPH_919"/>
<evidence type="ECO:0000313" key="2">
    <source>
        <dbReference type="EMBL" id="EPR79038.1"/>
    </source>
</evidence>